<evidence type="ECO:0000256" key="1">
    <source>
        <dbReference type="SAM" id="Coils"/>
    </source>
</evidence>
<dbReference type="AlphaFoldDB" id="A0A5E4M5H7"/>
<protein>
    <submittedName>
        <fullName evidence="2">Uncharacterized protein</fullName>
    </submittedName>
</protein>
<dbReference type="OrthoDB" id="10065854at2759"/>
<feature type="coiled-coil region" evidence="1">
    <location>
        <begin position="99"/>
        <end position="144"/>
    </location>
</feature>
<dbReference type="Proteomes" id="UP000325440">
    <property type="component" value="Unassembled WGS sequence"/>
</dbReference>
<dbReference type="InterPro" id="IPR039584">
    <property type="entry name" value="HSF2BP"/>
</dbReference>
<keyword evidence="1" id="KW-0175">Coiled coil</keyword>
<evidence type="ECO:0000313" key="3">
    <source>
        <dbReference type="Proteomes" id="UP000325440"/>
    </source>
</evidence>
<gene>
    <name evidence="2" type="ORF">CINCED_3A000216</name>
</gene>
<name>A0A5E4M5H7_9HEMI</name>
<organism evidence="2 3">
    <name type="scientific">Cinara cedri</name>
    <dbReference type="NCBI Taxonomy" id="506608"/>
    <lineage>
        <taxon>Eukaryota</taxon>
        <taxon>Metazoa</taxon>
        <taxon>Ecdysozoa</taxon>
        <taxon>Arthropoda</taxon>
        <taxon>Hexapoda</taxon>
        <taxon>Insecta</taxon>
        <taxon>Pterygota</taxon>
        <taxon>Neoptera</taxon>
        <taxon>Paraneoptera</taxon>
        <taxon>Hemiptera</taxon>
        <taxon>Sternorrhyncha</taxon>
        <taxon>Aphidomorpha</taxon>
        <taxon>Aphidoidea</taxon>
        <taxon>Aphididae</taxon>
        <taxon>Lachninae</taxon>
        <taxon>Cinara</taxon>
    </lineage>
</organism>
<evidence type="ECO:0000313" key="2">
    <source>
        <dbReference type="EMBL" id="VVC25782.1"/>
    </source>
</evidence>
<accession>A0A5E4M5H7</accession>
<reference evidence="2 3" key="1">
    <citation type="submission" date="2019-08" db="EMBL/GenBank/DDBJ databases">
        <authorList>
            <person name="Alioto T."/>
            <person name="Alioto T."/>
            <person name="Gomez Garrido J."/>
        </authorList>
    </citation>
    <scope>NUCLEOTIDE SEQUENCE [LARGE SCALE GENOMIC DNA]</scope>
</reference>
<dbReference type="PANTHER" id="PTHR15434">
    <property type="entry name" value="HEAT SHOCK FACTOR 2-BINDING PROTEIN"/>
    <property type="match status" value="1"/>
</dbReference>
<keyword evidence="3" id="KW-1185">Reference proteome</keyword>
<dbReference type="GO" id="GO:0005829">
    <property type="term" value="C:cytosol"/>
    <property type="evidence" value="ECO:0007669"/>
    <property type="project" value="TreeGrafter"/>
</dbReference>
<dbReference type="EMBL" id="CABPRJ010000020">
    <property type="protein sequence ID" value="VVC25782.1"/>
    <property type="molecule type" value="Genomic_DNA"/>
</dbReference>
<sequence length="372" mass="42515">MDNKSTKKPSIFDNLLDETNDGDIENTTHDVFKSNKQNKLNSQNTILNQSNNCDVMLKAFDDAFETIYGDCDDISFIQVQQISEELQTNCVNLINMVENQNNSIEIEQLRSKYNLLENESGTTIRKLQHQIEELNLELKQQSSLNSIIGSTFSYYLWEATQISAVVDMVLQKDKLTNMAKLMSSILGSFIESYSNMMPSIKTYETKFVLNILGIVANLTTTQAGCHFFSQVIDGINVINAIMSLVLCTPSSLKNNLKKVGYAALYNVSIQFNGHLLMENNKLIETLHNDIKTITNKNINDMLLFALKLLHSLSRDINESMYIILKNQINLQEILKLTRYTKTELISRKIYENISIASEKYNDIFEKVSEKYE</sequence>
<proteinExistence type="predicted"/>
<dbReference type="PANTHER" id="PTHR15434:SF2">
    <property type="entry name" value="HEAT SHOCK FACTOR 2-BINDING PROTEIN"/>
    <property type="match status" value="1"/>
</dbReference>